<keyword evidence="2" id="KW-1185">Reference proteome</keyword>
<accession>A0A1B7MMR5</accession>
<gene>
    <name evidence="1" type="ORF">K503DRAFT_486835</name>
</gene>
<evidence type="ECO:0000313" key="1">
    <source>
        <dbReference type="EMBL" id="OAX33872.1"/>
    </source>
</evidence>
<dbReference type="EMBL" id="KV448692">
    <property type="protein sequence ID" value="OAX33872.1"/>
    <property type="molecule type" value="Genomic_DNA"/>
</dbReference>
<organism evidence="1 2">
    <name type="scientific">Rhizopogon vinicolor AM-OR11-026</name>
    <dbReference type="NCBI Taxonomy" id="1314800"/>
    <lineage>
        <taxon>Eukaryota</taxon>
        <taxon>Fungi</taxon>
        <taxon>Dikarya</taxon>
        <taxon>Basidiomycota</taxon>
        <taxon>Agaricomycotina</taxon>
        <taxon>Agaricomycetes</taxon>
        <taxon>Agaricomycetidae</taxon>
        <taxon>Boletales</taxon>
        <taxon>Suillineae</taxon>
        <taxon>Rhizopogonaceae</taxon>
        <taxon>Rhizopogon</taxon>
    </lineage>
</organism>
<dbReference type="STRING" id="1314800.A0A1B7MMR5"/>
<sequence length="137" mass="15635">MFPASTGFILNFLTSSRKCNALARDIGWIRMGSTLPFNLVVASIRVHLFVDFIDCLTSNIVTRTRWCSVQTHIYSAKVACLITHPTSWLDRFLTPTLLELYHRVKQRKEIETAALENLVECPFAITSASSRTRWKNS</sequence>
<evidence type="ECO:0000313" key="2">
    <source>
        <dbReference type="Proteomes" id="UP000092154"/>
    </source>
</evidence>
<dbReference type="Proteomes" id="UP000092154">
    <property type="component" value="Unassembled WGS sequence"/>
</dbReference>
<dbReference type="AlphaFoldDB" id="A0A1B7MMR5"/>
<proteinExistence type="predicted"/>
<protein>
    <submittedName>
        <fullName evidence="1">Uncharacterized protein</fullName>
    </submittedName>
</protein>
<reference evidence="1 2" key="1">
    <citation type="submission" date="2016-06" db="EMBL/GenBank/DDBJ databases">
        <title>Comparative genomics of the ectomycorrhizal sister species Rhizopogon vinicolor and Rhizopogon vesiculosus (Basidiomycota: Boletales) reveals a divergence of the mating type B locus.</title>
        <authorList>
            <consortium name="DOE Joint Genome Institute"/>
            <person name="Mujic A.B."/>
            <person name="Kuo A."/>
            <person name="Tritt A."/>
            <person name="Lipzen A."/>
            <person name="Chen C."/>
            <person name="Johnson J."/>
            <person name="Sharma A."/>
            <person name="Barry K."/>
            <person name="Grigoriev I.V."/>
            <person name="Spatafora J.W."/>
        </authorList>
    </citation>
    <scope>NUCLEOTIDE SEQUENCE [LARGE SCALE GENOMIC DNA]</scope>
    <source>
        <strain evidence="1 2">AM-OR11-026</strain>
    </source>
</reference>
<dbReference type="OrthoDB" id="10009520at2759"/>
<dbReference type="InParanoid" id="A0A1B7MMR5"/>
<name>A0A1B7MMR5_9AGAM</name>